<feature type="coiled-coil region" evidence="1">
    <location>
        <begin position="99"/>
        <end position="133"/>
    </location>
</feature>
<evidence type="ECO:0000256" key="1">
    <source>
        <dbReference type="SAM" id="Coils"/>
    </source>
</evidence>
<dbReference type="EMBL" id="MN740503">
    <property type="protein sequence ID" value="QHU30004.1"/>
    <property type="molecule type" value="Genomic_DNA"/>
</dbReference>
<name>A0A6C0LKD4_9ZZZZ</name>
<feature type="region of interest" description="Disordered" evidence="2">
    <location>
        <begin position="1"/>
        <end position="91"/>
    </location>
</feature>
<proteinExistence type="predicted"/>
<keyword evidence="1" id="KW-0175">Coiled coil</keyword>
<feature type="compositionally biased region" description="Low complexity" evidence="2">
    <location>
        <begin position="29"/>
        <end position="48"/>
    </location>
</feature>
<evidence type="ECO:0000313" key="3">
    <source>
        <dbReference type="EMBL" id="QHU30004.1"/>
    </source>
</evidence>
<reference evidence="3" key="1">
    <citation type="journal article" date="2020" name="Nature">
        <title>Giant virus diversity and host interactions through global metagenomics.</title>
        <authorList>
            <person name="Schulz F."/>
            <person name="Roux S."/>
            <person name="Paez-Espino D."/>
            <person name="Jungbluth S."/>
            <person name="Walsh D.A."/>
            <person name="Denef V.J."/>
            <person name="McMahon K.D."/>
            <person name="Konstantinidis K.T."/>
            <person name="Eloe-Fadrosh E.A."/>
            <person name="Kyrpides N.C."/>
            <person name="Woyke T."/>
        </authorList>
    </citation>
    <scope>NUCLEOTIDE SEQUENCE</scope>
    <source>
        <strain evidence="3">GVMAG-M-3300027833-11</strain>
    </source>
</reference>
<protein>
    <submittedName>
        <fullName evidence="3">Uncharacterized protein</fullName>
    </submittedName>
</protein>
<feature type="compositionally biased region" description="Low complexity" evidence="2">
    <location>
        <begin position="206"/>
        <end position="223"/>
    </location>
</feature>
<feature type="region of interest" description="Disordered" evidence="2">
    <location>
        <begin position="191"/>
        <end position="223"/>
    </location>
</feature>
<evidence type="ECO:0000256" key="2">
    <source>
        <dbReference type="SAM" id="MobiDB-lite"/>
    </source>
</evidence>
<sequence>MSSAASISAAKRRRGAQSSVPPQSSNRGRPQQQQQQRPQQQQQPQQQQAVQRNRVNPMQILEDHEKRLRVIEGGSESPSTTNDVIENKEIREQENNNNFSILERENIELHKKIEILKNKMIEMSTDITDLKKLKDIVFTIQSSVLSNSQKVESFRANTTVSQEVSQEASHAVSQEIQDITADLETATLGYGEENKNHDSNAENNDENVTSGESVNSEVVSGFE</sequence>
<dbReference type="AlphaFoldDB" id="A0A6C0LKD4"/>
<feature type="compositionally biased region" description="Polar residues" evidence="2">
    <location>
        <begin position="16"/>
        <end position="28"/>
    </location>
</feature>
<accession>A0A6C0LKD4</accession>
<organism evidence="3">
    <name type="scientific">viral metagenome</name>
    <dbReference type="NCBI Taxonomy" id="1070528"/>
    <lineage>
        <taxon>unclassified sequences</taxon>
        <taxon>metagenomes</taxon>
        <taxon>organismal metagenomes</taxon>
    </lineage>
</organism>
<feature type="compositionally biased region" description="Basic and acidic residues" evidence="2">
    <location>
        <begin position="61"/>
        <end position="70"/>
    </location>
</feature>